<dbReference type="NCBIfam" id="TIGR00396">
    <property type="entry name" value="leuS_bact"/>
    <property type="match status" value="1"/>
</dbReference>
<gene>
    <name evidence="14" type="ORF">HMPREF1541_09437</name>
</gene>
<keyword evidence="3 10" id="KW-0436">Ligase</keyword>
<evidence type="ECO:0000259" key="11">
    <source>
        <dbReference type="Pfam" id="PF08264"/>
    </source>
</evidence>
<dbReference type="FunFam" id="3.40.50.620:FF:000003">
    <property type="entry name" value="Leucine--tRNA ligase"/>
    <property type="match status" value="1"/>
</dbReference>
<dbReference type="Gene3D" id="3.40.50.620">
    <property type="entry name" value="HUPs"/>
    <property type="match status" value="2"/>
</dbReference>
<comment type="catalytic activity">
    <reaction evidence="9">
        <text>tRNA(Leu) + L-leucine + ATP = L-leucyl-tRNA(Leu) + AMP + diphosphate</text>
        <dbReference type="Rhea" id="RHEA:11688"/>
        <dbReference type="Rhea" id="RHEA-COMP:9613"/>
        <dbReference type="Rhea" id="RHEA-COMP:9622"/>
        <dbReference type="ChEBI" id="CHEBI:30616"/>
        <dbReference type="ChEBI" id="CHEBI:33019"/>
        <dbReference type="ChEBI" id="CHEBI:57427"/>
        <dbReference type="ChEBI" id="CHEBI:78442"/>
        <dbReference type="ChEBI" id="CHEBI:78494"/>
        <dbReference type="ChEBI" id="CHEBI:456215"/>
        <dbReference type="EC" id="6.1.1.4"/>
    </reaction>
</comment>
<protein>
    <recommendedName>
        <fullName evidence="2">leucine--tRNA ligase</fullName>
        <ecNumber evidence="2">6.1.1.4</ecNumber>
    </recommendedName>
    <alternativeName>
        <fullName evidence="8">Leucyl-tRNA synthetase</fullName>
    </alternativeName>
</protein>
<sequence length="937" mass="104538">MLGPQLPRVRLQQPWSKGVGVIRCLRLRNASRLSFPEIDAKWQQRWAQEPLSREPERTKKTYVLPMFAYPSGSLHMGHLRVYTISDVIARYRRMQGYSVLHPTGWDAFGLPAENAAIERGLDPGVWTEENIAKMKAQLKSMNTSFDWDAEISTCDPSFYKHTQRLFLMLHKRGLAYQANALVNWDPVDKTVLANEQVDSNGKSWRSGATVQQINLRQWFFAITEFKEALLDDLDFLSTNGRWPERVITQQRNWLGKSSGARLRIDVQHPDGHETSHYVFTTRPDTIYGVKYLAVALTHSLTKAYQSLSPELQILIDEKASLEVGSKAGVPLPLKARIPSVSDDFNLSVFAAPYVLEGYGEGAVMGVPAHDARDLAFWKQHRPDEEIPVVIQPPASLNTKLRVQPGEIAEAYTDPGILTSLCGKYADMESTAAAAQITSDLTGFGPKGARHAERFDTWRLRDWLVSRQRYWGAPIPIIHCRSCGTVSVPEEDLPVRLPQLDDSMKGQRGNPLEKMDSWVNVSCPSCGDPAKRETDTMDTFVDSSWYYGRFTDPNNNGQLFSEAAAASRLPVDTYVGGVEHAILHLLYARFIYKFLCSEGLIPDHAPEAEPFQQLVAQGMVHGKTFSDPESGRFLRPEEVDHSSGTAVVKASGEQANISFEKMSKSKYNGVDPSICITKYGADATRAHILFTAPVSEVLQWDEEKIVGVQRWFGRIQRLASDLSSQPMTGMDDYTMPTSFDLSTLSTSDISILLTTQSTVMSVTKTFDHDIYSLNTTISDLIKLTNLIHDAGVGSLAAQVARVAISALLRMLAPIAPAFAEECWENINNLGNASSSSIFHHPWPQPPLSEEQEVTLKASHKTMTCAVQINGKLRFTAAIPTASEVEARRKTASEVRVAEVVDAVLRTDDGQTWLRERNNWEQRKRVVLVGGGKVLNIVF</sequence>
<dbReference type="AlphaFoldDB" id="W2SAE3"/>
<evidence type="ECO:0000259" key="13">
    <source>
        <dbReference type="Pfam" id="PF13603"/>
    </source>
</evidence>
<name>W2SAE3_CYPE1</name>
<dbReference type="EC" id="6.1.1.4" evidence="2"/>
<dbReference type="GO" id="GO:0006429">
    <property type="term" value="P:leucyl-tRNA aminoacylation"/>
    <property type="evidence" value="ECO:0007669"/>
    <property type="project" value="InterPro"/>
</dbReference>
<accession>W2SAE3</accession>
<dbReference type="GeneID" id="19976776"/>
<dbReference type="eggNOG" id="KOG0435">
    <property type="taxonomic scope" value="Eukaryota"/>
</dbReference>
<evidence type="ECO:0000256" key="8">
    <source>
        <dbReference type="ARBA" id="ARBA00030520"/>
    </source>
</evidence>
<dbReference type="PANTHER" id="PTHR43740">
    <property type="entry name" value="LEUCYL-TRNA SYNTHETASE"/>
    <property type="match status" value="1"/>
</dbReference>
<dbReference type="FunCoup" id="W2SAE3">
    <property type="interactions" value="512"/>
</dbReference>
<dbReference type="InterPro" id="IPR002302">
    <property type="entry name" value="Leu-tRNA-ligase"/>
</dbReference>
<dbReference type="InterPro" id="IPR015413">
    <property type="entry name" value="Methionyl/Leucyl_tRNA_Synth"/>
</dbReference>
<dbReference type="InterPro" id="IPR009008">
    <property type="entry name" value="Val/Leu/Ile-tRNA-synth_edit"/>
</dbReference>
<dbReference type="OrthoDB" id="15954at2759"/>
<evidence type="ECO:0000256" key="2">
    <source>
        <dbReference type="ARBA" id="ARBA00013164"/>
    </source>
</evidence>
<feature type="domain" description="Methionyl/Leucyl tRNA synthetase" evidence="12">
    <location>
        <begin position="66"/>
        <end position="199"/>
    </location>
</feature>
<dbReference type="HOGENOM" id="CLU_004427_0_0_1"/>
<keyword evidence="6 10" id="KW-0648">Protein biosynthesis</keyword>
<dbReference type="InterPro" id="IPR009080">
    <property type="entry name" value="tRNAsynth_Ia_anticodon-bd"/>
</dbReference>
<dbReference type="Pfam" id="PF09334">
    <property type="entry name" value="tRNA-synt_1g"/>
    <property type="match status" value="1"/>
</dbReference>
<evidence type="ECO:0000256" key="10">
    <source>
        <dbReference type="RuleBase" id="RU363039"/>
    </source>
</evidence>
<dbReference type="Pfam" id="PF13603">
    <property type="entry name" value="tRNA-synt_1_2"/>
    <property type="match status" value="1"/>
</dbReference>
<dbReference type="Gene3D" id="1.10.730.10">
    <property type="entry name" value="Isoleucyl-tRNA Synthetase, Domain 1"/>
    <property type="match status" value="1"/>
</dbReference>
<dbReference type="CDD" id="cd00812">
    <property type="entry name" value="LeuRS_core"/>
    <property type="match status" value="1"/>
</dbReference>
<dbReference type="GO" id="GO:0005524">
    <property type="term" value="F:ATP binding"/>
    <property type="evidence" value="ECO:0007669"/>
    <property type="project" value="UniProtKB-KW"/>
</dbReference>
<reference evidence="14 15" key="1">
    <citation type="submission" date="2013-03" db="EMBL/GenBank/DDBJ databases">
        <title>The Genome Sequence of Phialophora europaea CBS 101466.</title>
        <authorList>
            <consortium name="The Broad Institute Genomics Platform"/>
            <person name="Cuomo C."/>
            <person name="de Hoog S."/>
            <person name="Gorbushina A."/>
            <person name="Walker B."/>
            <person name="Young S.K."/>
            <person name="Zeng Q."/>
            <person name="Gargeya S."/>
            <person name="Fitzgerald M."/>
            <person name="Haas B."/>
            <person name="Abouelleil A."/>
            <person name="Allen A.W."/>
            <person name="Alvarado L."/>
            <person name="Arachchi H.M."/>
            <person name="Berlin A.M."/>
            <person name="Chapman S.B."/>
            <person name="Gainer-Dewar J."/>
            <person name="Goldberg J."/>
            <person name="Griggs A."/>
            <person name="Gujja S."/>
            <person name="Hansen M."/>
            <person name="Howarth C."/>
            <person name="Imamovic A."/>
            <person name="Ireland A."/>
            <person name="Larimer J."/>
            <person name="McCowan C."/>
            <person name="Murphy C."/>
            <person name="Pearson M."/>
            <person name="Poon T.W."/>
            <person name="Priest M."/>
            <person name="Roberts A."/>
            <person name="Saif S."/>
            <person name="Shea T."/>
            <person name="Sisk P."/>
            <person name="Sykes S."/>
            <person name="Wortman J."/>
            <person name="Nusbaum C."/>
            <person name="Birren B."/>
        </authorList>
    </citation>
    <scope>NUCLEOTIDE SEQUENCE [LARGE SCALE GENOMIC DNA]</scope>
    <source>
        <strain evidence="14 15">CBS 101466</strain>
    </source>
</reference>
<dbReference type="GO" id="GO:0005739">
    <property type="term" value="C:mitochondrion"/>
    <property type="evidence" value="ECO:0007669"/>
    <property type="project" value="TreeGrafter"/>
</dbReference>
<evidence type="ECO:0000259" key="12">
    <source>
        <dbReference type="Pfam" id="PF09334"/>
    </source>
</evidence>
<dbReference type="SUPFAM" id="SSF52374">
    <property type="entry name" value="Nucleotidylyl transferase"/>
    <property type="match status" value="1"/>
</dbReference>
<dbReference type="GO" id="GO:0002161">
    <property type="term" value="F:aminoacyl-tRNA deacylase activity"/>
    <property type="evidence" value="ECO:0007669"/>
    <property type="project" value="InterPro"/>
</dbReference>
<keyword evidence="5 10" id="KW-0067">ATP-binding</keyword>
<dbReference type="Pfam" id="PF08264">
    <property type="entry name" value="Anticodon_1"/>
    <property type="match status" value="1"/>
</dbReference>
<keyword evidence="15" id="KW-1185">Reference proteome</keyword>
<keyword evidence="4 10" id="KW-0547">Nucleotide-binding</keyword>
<dbReference type="Proteomes" id="UP000030752">
    <property type="component" value="Unassembled WGS sequence"/>
</dbReference>
<dbReference type="FunFam" id="1.10.730.10:FF:000002">
    <property type="entry name" value="Leucine--tRNA ligase"/>
    <property type="match status" value="1"/>
</dbReference>
<dbReference type="InterPro" id="IPR013155">
    <property type="entry name" value="M/V/L/I-tRNA-synth_anticd-bd"/>
</dbReference>
<dbReference type="GO" id="GO:0032543">
    <property type="term" value="P:mitochondrial translation"/>
    <property type="evidence" value="ECO:0007669"/>
    <property type="project" value="TreeGrafter"/>
</dbReference>
<evidence type="ECO:0000256" key="5">
    <source>
        <dbReference type="ARBA" id="ARBA00022840"/>
    </source>
</evidence>
<organism evidence="14 15">
    <name type="scientific">Cyphellophora europaea (strain CBS 101466)</name>
    <name type="common">Phialophora europaea</name>
    <dbReference type="NCBI Taxonomy" id="1220924"/>
    <lineage>
        <taxon>Eukaryota</taxon>
        <taxon>Fungi</taxon>
        <taxon>Dikarya</taxon>
        <taxon>Ascomycota</taxon>
        <taxon>Pezizomycotina</taxon>
        <taxon>Eurotiomycetes</taxon>
        <taxon>Chaetothyriomycetidae</taxon>
        <taxon>Chaetothyriales</taxon>
        <taxon>Cyphellophoraceae</taxon>
        <taxon>Cyphellophora</taxon>
    </lineage>
</organism>
<dbReference type="VEuPathDB" id="FungiDB:HMPREF1541_09437"/>
<evidence type="ECO:0000256" key="1">
    <source>
        <dbReference type="ARBA" id="ARBA00005594"/>
    </source>
</evidence>
<proteinExistence type="inferred from homology"/>
<dbReference type="InterPro" id="IPR025709">
    <property type="entry name" value="Leu_tRNA-synth_edit"/>
</dbReference>
<dbReference type="RefSeq" id="XP_008712333.1">
    <property type="nucleotide sequence ID" value="XM_008714111.1"/>
</dbReference>
<dbReference type="GO" id="GO:0004823">
    <property type="term" value="F:leucine-tRNA ligase activity"/>
    <property type="evidence" value="ECO:0007669"/>
    <property type="project" value="UniProtKB-EC"/>
</dbReference>
<evidence type="ECO:0000256" key="4">
    <source>
        <dbReference type="ARBA" id="ARBA00022741"/>
    </source>
</evidence>
<dbReference type="PROSITE" id="PS00178">
    <property type="entry name" value="AA_TRNA_LIGASE_I"/>
    <property type="match status" value="1"/>
</dbReference>
<evidence type="ECO:0000256" key="9">
    <source>
        <dbReference type="ARBA" id="ARBA00047469"/>
    </source>
</evidence>
<keyword evidence="7 10" id="KW-0030">Aminoacyl-tRNA synthetase</keyword>
<dbReference type="SUPFAM" id="SSF50677">
    <property type="entry name" value="ValRS/IleRS/LeuRS editing domain"/>
    <property type="match status" value="1"/>
</dbReference>
<comment type="similarity">
    <text evidence="1 10">Belongs to the class-I aminoacyl-tRNA synthetase family.</text>
</comment>
<feature type="domain" description="Leucyl-tRNA synthetase editing" evidence="13">
    <location>
        <begin position="251"/>
        <end position="440"/>
    </location>
</feature>
<dbReference type="SUPFAM" id="SSF47323">
    <property type="entry name" value="Anticodon-binding domain of a subclass of class I aminoacyl-tRNA synthetases"/>
    <property type="match status" value="1"/>
</dbReference>
<dbReference type="InParanoid" id="W2SAE3"/>
<evidence type="ECO:0000256" key="3">
    <source>
        <dbReference type="ARBA" id="ARBA00022598"/>
    </source>
</evidence>
<evidence type="ECO:0000256" key="7">
    <source>
        <dbReference type="ARBA" id="ARBA00023146"/>
    </source>
</evidence>
<dbReference type="Gene3D" id="3.10.20.590">
    <property type="match status" value="1"/>
</dbReference>
<evidence type="ECO:0000313" key="15">
    <source>
        <dbReference type="Proteomes" id="UP000030752"/>
    </source>
</evidence>
<dbReference type="InterPro" id="IPR001412">
    <property type="entry name" value="aa-tRNA-synth_I_CS"/>
</dbReference>
<feature type="domain" description="Methionyl/Valyl/Leucyl/Isoleucyl-tRNA synthetase anticodon-binding" evidence="11">
    <location>
        <begin position="750"/>
        <end position="884"/>
    </location>
</feature>
<dbReference type="EMBL" id="KB822712">
    <property type="protein sequence ID" value="ETN45605.1"/>
    <property type="molecule type" value="Genomic_DNA"/>
</dbReference>
<dbReference type="PRINTS" id="PR00985">
    <property type="entry name" value="TRNASYNTHLEU"/>
</dbReference>
<dbReference type="PANTHER" id="PTHR43740:SF2">
    <property type="entry name" value="LEUCINE--TRNA LIGASE, MITOCHONDRIAL"/>
    <property type="match status" value="1"/>
</dbReference>
<dbReference type="STRING" id="1220924.W2SAE3"/>
<evidence type="ECO:0000256" key="6">
    <source>
        <dbReference type="ARBA" id="ARBA00022917"/>
    </source>
</evidence>
<dbReference type="InterPro" id="IPR014729">
    <property type="entry name" value="Rossmann-like_a/b/a_fold"/>
</dbReference>
<evidence type="ECO:0000313" key="14">
    <source>
        <dbReference type="EMBL" id="ETN45605.1"/>
    </source>
</evidence>